<sequence length="98" mass="11144">MWRLCSEESGRNPPHVSEEIEKIGTETKPRGHQNARLGVGWEYQYIQIDFPLRSVTFPGGGGTVLFRARMLCTATCTCFWEKKSGKSIRVCHCLQLRA</sequence>
<dbReference type="Proteomes" id="UP000075880">
    <property type="component" value="Unassembled WGS sequence"/>
</dbReference>
<protein>
    <submittedName>
        <fullName evidence="2">Uncharacterized protein</fullName>
    </submittedName>
</protein>
<keyword evidence="3" id="KW-1185">Reference proteome</keyword>
<evidence type="ECO:0000313" key="2">
    <source>
        <dbReference type="EnsemblMetazoa" id="ENSAATROPP015239"/>
    </source>
</evidence>
<proteinExistence type="predicted"/>
<evidence type="ECO:0000313" key="3">
    <source>
        <dbReference type="Proteomes" id="UP000075880"/>
    </source>
</evidence>
<feature type="compositionally biased region" description="Basic and acidic residues" evidence="1">
    <location>
        <begin position="1"/>
        <end position="29"/>
    </location>
</feature>
<dbReference type="AlphaFoldDB" id="A0AAG5DWN9"/>
<organism evidence="2 3">
    <name type="scientific">Anopheles atroparvus</name>
    <name type="common">European mosquito</name>
    <dbReference type="NCBI Taxonomy" id="41427"/>
    <lineage>
        <taxon>Eukaryota</taxon>
        <taxon>Metazoa</taxon>
        <taxon>Ecdysozoa</taxon>
        <taxon>Arthropoda</taxon>
        <taxon>Hexapoda</taxon>
        <taxon>Insecta</taxon>
        <taxon>Pterygota</taxon>
        <taxon>Neoptera</taxon>
        <taxon>Endopterygota</taxon>
        <taxon>Diptera</taxon>
        <taxon>Nematocera</taxon>
        <taxon>Culicoidea</taxon>
        <taxon>Culicidae</taxon>
        <taxon>Anophelinae</taxon>
        <taxon>Anopheles</taxon>
    </lineage>
</organism>
<name>A0AAG5DWN9_ANOAO</name>
<evidence type="ECO:0000256" key="1">
    <source>
        <dbReference type="SAM" id="MobiDB-lite"/>
    </source>
</evidence>
<reference evidence="2" key="1">
    <citation type="submission" date="2024-04" db="UniProtKB">
        <authorList>
            <consortium name="EnsemblMetazoa"/>
        </authorList>
    </citation>
    <scope>IDENTIFICATION</scope>
    <source>
        <strain evidence="2">EBRO</strain>
    </source>
</reference>
<accession>A0AAG5DWN9</accession>
<feature type="region of interest" description="Disordered" evidence="1">
    <location>
        <begin position="1"/>
        <end position="33"/>
    </location>
</feature>
<dbReference type="EnsemblMetazoa" id="ENSAATROPT017268">
    <property type="protein sequence ID" value="ENSAATROPP015239"/>
    <property type="gene ID" value="ENSAATROPG014126"/>
</dbReference>